<dbReference type="PANTHER" id="PTHR31286">
    <property type="entry name" value="GLYCINE-RICH CELL WALL STRUCTURAL PROTEIN 1.8-LIKE"/>
    <property type="match status" value="1"/>
</dbReference>
<accession>A0A1Q3BZ71</accession>
<protein>
    <submittedName>
        <fullName evidence="2">DUF4283 domain-containing protein</fullName>
    </submittedName>
</protein>
<dbReference type="PANTHER" id="PTHR31286:SF180">
    <property type="entry name" value="OS10G0362600 PROTEIN"/>
    <property type="match status" value="1"/>
</dbReference>
<feature type="domain" description="DUF4283" evidence="1">
    <location>
        <begin position="63"/>
        <end position="143"/>
    </location>
</feature>
<evidence type="ECO:0000259" key="1">
    <source>
        <dbReference type="Pfam" id="PF14111"/>
    </source>
</evidence>
<name>A0A1Q3BZ71_CEPFO</name>
<dbReference type="InterPro" id="IPR025558">
    <property type="entry name" value="DUF4283"/>
</dbReference>
<organism evidence="2 3">
    <name type="scientific">Cephalotus follicularis</name>
    <name type="common">Albany pitcher plant</name>
    <dbReference type="NCBI Taxonomy" id="3775"/>
    <lineage>
        <taxon>Eukaryota</taxon>
        <taxon>Viridiplantae</taxon>
        <taxon>Streptophyta</taxon>
        <taxon>Embryophyta</taxon>
        <taxon>Tracheophyta</taxon>
        <taxon>Spermatophyta</taxon>
        <taxon>Magnoliopsida</taxon>
        <taxon>eudicotyledons</taxon>
        <taxon>Gunneridae</taxon>
        <taxon>Pentapetalae</taxon>
        <taxon>rosids</taxon>
        <taxon>fabids</taxon>
        <taxon>Oxalidales</taxon>
        <taxon>Cephalotaceae</taxon>
        <taxon>Cephalotus</taxon>
    </lineage>
</organism>
<sequence>MPALAQASAEVAHNPAPNLLPSASAPISAPTLPSSWKNLFSPSNNPDSALQFFEPSLVDGGALEWEHALVVFLVGKQLPAKSVKEVMLRKWGQVARFSFHSVSNGVFLVKFENGQARDWVMDNGPWDICGYHLALRKWSKGMSLKLEECNTIPIWVKLSNVPIQFWTKMGLSYIASVLGRPLYMDASTTNKIALC</sequence>
<dbReference type="InterPro" id="IPR040256">
    <property type="entry name" value="At4g02000-like"/>
</dbReference>
<gene>
    <name evidence="2" type="ORF">CFOL_v3_16743</name>
</gene>
<dbReference type="EMBL" id="BDDD01001092">
    <property type="protein sequence ID" value="GAV73257.1"/>
    <property type="molecule type" value="Genomic_DNA"/>
</dbReference>
<proteinExistence type="predicted"/>
<keyword evidence="3" id="KW-1185">Reference proteome</keyword>
<comment type="caution">
    <text evidence="2">The sequence shown here is derived from an EMBL/GenBank/DDBJ whole genome shotgun (WGS) entry which is preliminary data.</text>
</comment>
<dbReference type="AlphaFoldDB" id="A0A1Q3BZ71"/>
<dbReference type="InParanoid" id="A0A1Q3BZ71"/>
<dbReference type="Proteomes" id="UP000187406">
    <property type="component" value="Unassembled WGS sequence"/>
</dbReference>
<evidence type="ECO:0000313" key="3">
    <source>
        <dbReference type="Proteomes" id="UP000187406"/>
    </source>
</evidence>
<dbReference type="Pfam" id="PF14111">
    <property type="entry name" value="DUF4283"/>
    <property type="match status" value="1"/>
</dbReference>
<evidence type="ECO:0000313" key="2">
    <source>
        <dbReference type="EMBL" id="GAV73257.1"/>
    </source>
</evidence>
<reference evidence="3" key="1">
    <citation type="submission" date="2016-04" db="EMBL/GenBank/DDBJ databases">
        <title>Cephalotus genome sequencing.</title>
        <authorList>
            <person name="Fukushima K."/>
            <person name="Hasebe M."/>
            <person name="Fang X."/>
        </authorList>
    </citation>
    <scope>NUCLEOTIDE SEQUENCE [LARGE SCALE GENOMIC DNA]</scope>
    <source>
        <strain evidence="3">cv. St1</strain>
    </source>
</reference>